<organism evidence="4 5">
    <name type="scientific">Hevea brasiliensis</name>
    <name type="common">Para rubber tree</name>
    <name type="synonym">Siphonia brasiliensis</name>
    <dbReference type="NCBI Taxonomy" id="3981"/>
    <lineage>
        <taxon>Eukaryota</taxon>
        <taxon>Viridiplantae</taxon>
        <taxon>Streptophyta</taxon>
        <taxon>Embryophyta</taxon>
        <taxon>Tracheophyta</taxon>
        <taxon>Spermatophyta</taxon>
        <taxon>Magnoliopsida</taxon>
        <taxon>eudicotyledons</taxon>
        <taxon>Gunneridae</taxon>
        <taxon>Pentapetalae</taxon>
        <taxon>rosids</taxon>
        <taxon>fabids</taxon>
        <taxon>Malpighiales</taxon>
        <taxon>Euphorbiaceae</taxon>
        <taxon>Crotonoideae</taxon>
        <taxon>Micrandreae</taxon>
        <taxon>Hevea</taxon>
    </lineage>
</organism>
<dbReference type="PANTHER" id="PTHR32444:SF130">
    <property type="entry name" value="RECEPTOR-LIKE SERINE_THREONINE-PROTEIN KINASE"/>
    <property type="match status" value="1"/>
</dbReference>
<evidence type="ECO:0000313" key="5">
    <source>
        <dbReference type="Proteomes" id="UP000467840"/>
    </source>
</evidence>
<dbReference type="GO" id="GO:0004672">
    <property type="term" value="F:protein kinase activity"/>
    <property type="evidence" value="ECO:0007669"/>
    <property type="project" value="InterPro"/>
</dbReference>
<dbReference type="InterPro" id="IPR000719">
    <property type="entry name" value="Prot_kinase_dom"/>
</dbReference>
<feature type="binding site" evidence="1">
    <location>
        <position position="197"/>
    </location>
    <ligand>
        <name>ATP</name>
        <dbReference type="ChEBI" id="CHEBI:30616"/>
    </ligand>
</feature>
<accession>A0A6A6MYR8</accession>
<evidence type="ECO:0000259" key="3">
    <source>
        <dbReference type="PROSITE" id="PS50948"/>
    </source>
</evidence>
<dbReference type="PROSITE" id="PS50011">
    <property type="entry name" value="PROTEIN_KINASE_DOM"/>
    <property type="match status" value="1"/>
</dbReference>
<dbReference type="EMBL" id="JAAGAX010000003">
    <property type="protein sequence ID" value="KAF2318244.1"/>
    <property type="molecule type" value="Genomic_DNA"/>
</dbReference>
<dbReference type="PROSITE" id="PS00107">
    <property type="entry name" value="PROTEIN_KINASE_ATP"/>
    <property type="match status" value="1"/>
</dbReference>
<feature type="domain" description="Protein kinase" evidence="2">
    <location>
        <begin position="169"/>
        <end position="209"/>
    </location>
</feature>
<dbReference type="InterPro" id="IPR011009">
    <property type="entry name" value="Kinase-like_dom_sf"/>
</dbReference>
<evidence type="ECO:0008006" key="6">
    <source>
        <dbReference type="Google" id="ProtNLM"/>
    </source>
</evidence>
<dbReference type="Gene3D" id="3.30.200.20">
    <property type="entry name" value="Phosphorylase Kinase, domain 1"/>
    <property type="match status" value="1"/>
</dbReference>
<dbReference type="SUPFAM" id="SSF56112">
    <property type="entry name" value="Protein kinase-like (PK-like)"/>
    <property type="match status" value="1"/>
</dbReference>
<evidence type="ECO:0000256" key="1">
    <source>
        <dbReference type="PROSITE-ProRule" id="PRU10141"/>
    </source>
</evidence>
<dbReference type="Proteomes" id="UP000467840">
    <property type="component" value="Chromosome 10"/>
</dbReference>
<proteinExistence type="predicted"/>
<gene>
    <name evidence="4" type="ORF">GH714_003510</name>
</gene>
<dbReference type="InterPro" id="IPR003609">
    <property type="entry name" value="Pan_app"/>
</dbReference>
<feature type="domain" description="Apple" evidence="3">
    <location>
        <begin position="23"/>
        <end position="115"/>
    </location>
</feature>
<protein>
    <recommendedName>
        <fullName evidence="6">Apple domain-containing protein</fullName>
    </recommendedName>
</protein>
<dbReference type="AlphaFoldDB" id="A0A6A6MYR8"/>
<dbReference type="PANTHER" id="PTHR32444">
    <property type="entry name" value="BULB-TYPE LECTIN DOMAIN-CONTAINING PROTEIN"/>
    <property type="match status" value="1"/>
</dbReference>
<keyword evidence="1" id="KW-0547">Nucleotide-binding</keyword>
<reference evidence="4 5" key="1">
    <citation type="journal article" date="2020" name="Mol. Plant">
        <title>The Chromosome-Based Rubber Tree Genome Provides New Insights into Spurge Genome Evolution and Rubber Biosynthesis.</title>
        <authorList>
            <person name="Liu J."/>
            <person name="Shi C."/>
            <person name="Shi C.C."/>
            <person name="Li W."/>
            <person name="Zhang Q.J."/>
            <person name="Zhang Y."/>
            <person name="Li K."/>
            <person name="Lu H.F."/>
            <person name="Shi C."/>
            <person name="Zhu S.T."/>
            <person name="Xiao Z.Y."/>
            <person name="Nan H."/>
            <person name="Yue Y."/>
            <person name="Zhu X.G."/>
            <person name="Wu Y."/>
            <person name="Hong X.N."/>
            <person name="Fan G.Y."/>
            <person name="Tong Y."/>
            <person name="Zhang D."/>
            <person name="Mao C.L."/>
            <person name="Liu Y.L."/>
            <person name="Hao S.J."/>
            <person name="Liu W.Q."/>
            <person name="Lv M.Q."/>
            <person name="Zhang H.B."/>
            <person name="Liu Y."/>
            <person name="Hu-Tang G.R."/>
            <person name="Wang J.P."/>
            <person name="Wang J.H."/>
            <person name="Sun Y.H."/>
            <person name="Ni S.B."/>
            <person name="Chen W.B."/>
            <person name="Zhang X.C."/>
            <person name="Jiao Y.N."/>
            <person name="Eichler E.E."/>
            <person name="Li G.H."/>
            <person name="Liu X."/>
            <person name="Gao L.Z."/>
        </authorList>
    </citation>
    <scope>NUCLEOTIDE SEQUENCE [LARGE SCALE GENOMIC DNA]</scope>
    <source>
        <strain evidence="5">cv. GT1</strain>
        <tissue evidence="4">Leaf</tissue>
    </source>
</reference>
<dbReference type="GO" id="GO:0005524">
    <property type="term" value="F:ATP binding"/>
    <property type="evidence" value="ECO:0007669"/>
    <property type="project" value="UniProtKB-UniRule"/>
</dbReference>
<keyword evidence="1" id="KW-0067">ATP-binding</keyword>
<sequence length="209" mass="23474">MFTRVQTQVPEGLATERWIRWVCQEAIRVYLSMWHEEGFVKVAHVKVPDTSAAAWVSMNMSPRDCEKECRRNCSCSAYASIEISGEGTGCLTWYGKLMDTVHNMEEGYDIYVRVDAVELVRNTWSEIWLNTIGSSYKETSVQNEVQDSMSHPDIAFFNLSTILAATNNFSPANRLGQGGFGVVYKGKLSNGKEVAVKRLSKNSAQGIRI</sequence>
<dbReference type="PROSITE" id="PS50948">
    <property type="entry name" value="PAN"/>
    <property type="match status" value="1"/>
</dbReference>
<dbReference type="Pfam" id="PF08276">
    <property type="entry name" value="PAN_2"/>
    <property type="match status" value="1"/>
</dbReference>
<keyword evidence="5" id="KW-1185">Reference proteome</keyword>
<dbReference type="InterPro" id="IPR017441">
    <property type="entry name" value="Protein_kinase_ATP_BS"/>
</dbReference>
<dbReference type="SMART" id="SM00473">
    <property type="entry name" value="PAN_AP"/>
    <property type="match status" value="1"/>
</dbReference>
<evidence type="ECO:0000313" key="4">
    <source>
        <dbReference type="EMBL" id="KAF2318244.1"/>
    </source>
</evidence>
<comment type="caution">
    <text evidence="4">The sequence shown here is derived from an EMBL/GenBank/DDBJ whole genome shotgun (WGS) entry which is preliminary data.</text>
</comment>
<evidence type="ECO:0000259" key="2">
    <source>
        <dbReference type="PROSITE" id="PS50011"/>
    </source>
</evidence>
<name>A0A6A6MYR8_HEVBR</name>
<dbReference type="CDD" id="cd01098">
    <property type="entry name" value="PAN_AP_plant"/>
    <property type="match status" value="1"/>
</dbReference>